<dbReference type="eggNOG" id="ENOG502ZRE7">
    <property type="taxonomic scope" value="Bacteria"/>
</dbReference>
<evidence type="ECO:0000313" key="2">
    <source>
        <dbReference type="Proteomes" id="UP000019277"/>
    </source>
</evidence>
<sequence length="170" mass="18264">MRPLLWTPTYRRVVRTAFATVPHYRELWALHGRTDPTLVPGRTGAHAGATPAEVAVERLPDLVPLRGGPAEANPYRGLETAPLGHPVPLAAARDHPGAGIIRDDLLGVLAVRADCGRWHLCHRDVYARATPLGLAFTLLRQRSPMLVDIAPGTQGAVGACPIHGKPVVEL</sequence>
<dbReference type="RefSeq" id="WP_233427789.1">
    <property type="nucleotide sequence ID" value="NZ_AYXG01000166.1"/>
</dbReference>
<comment type="caution">
    <text evidence="1">The sequence shown here is derived from an EMBL/GenBank/DDBJ whole genome shotgun (WGS) entry which is preliminary data.</text>
</comment>
<dbReference type="EMBL" id="AYXG01000166">
    <property type="protein sequence ID" value="EWC60236.1"/>
    <property type="molecule type" value="Genomic_DNA"/>
</dbReference>
<accession>W7IV01</accession>
<dbReference type="Proteomes" id="UP000019277">
    <property type="component" value="Unassembled WGS sequence"/>
</dbReference>
<gene>
    <name evidence="1" type="ORF">UO65_4482</name>
</gene>
<evidence type="ECO:0000313" key="1">
    <source>
        <dbReference type="EMBL" id="EWC60236.1"/>
    </source>
</evidence>
<organism evidence="1 2">
    <name type="scientific">Actinokineospora spheciospongiae</name>
    <dbReference type="NCBI Taxonomy" id="909613"/>
    <lineage>
        <taxon>Bacteria</taxon>
        <taxon>Bacillati</taxon>
        <taxon>Actinomycetota</taxon>
        <taxon>Actinomycetes</taxon>
        <taxon>Pseudonocardiales</taxon>
        <taxon>Pseudonocardiaceae</taxon>
        <taxon>Actinokineospora</taxon>
    </lineage>
</organism>
<proteinExistence type="predicted"/>
<dbReference type="AlphaFoldDB" id="W7IV01"/>
<reference evidence="1 2" key="1">
    <citation type="journal article" date="2014" name="Genome Announc.">
        <title>Draft Genome Sequence of the Antitrypanosomally Active Sponge-Associated Bacterium Actinokineospora sp. Strain EG49.</title>
        <authorList>
            <person name="Harjes J."/>
            <person name="Ryu T."/>
            <person name="Abdelmohsen U.R."/>
            <person name="Moitinho-Silva L."/>
            <person name="Horn H."/>
            <person name="Ravasi T."/>
            <person name="Hentschel U."/>
        </authorList>
    </citation>
    <scope>NUCLEOTIDE SEQUENCE [LARGE SCALE GENOMIC DNA]</scope>
    <source>
        <strain evidence="1 2">EG49</strain>
    </source>
</reference>
<keyword evidence="2" id="KW-1185">Reference proteome</keyword>
<protein>
    <submittedName>
        <fullName evidence="1">Uncharacterized protein</fullName>
    </submittedName>
</protein>
<dbReference type="STRING" id="909613.UO65_4482"/>
<name>W7IV01_9PSEU</name>